<evidence type="ECO:0000313" key="3">
    <source>
        <dbReference type="Proteomes" id="UP000235145"/>
    </source>
</evidence>
<name>A0A9R1WMV0_LACSA</name>
<evidence type="ECO:0000256" key="1">
    <source>
        <dbReference type="SAM" id="MobiDB-lite"/>
    </source>
</evidence>
<organism evidence="2 3">
    <name type="scientific">Lactuca sativa</name>
    <name type="common">Garden lettuce</name>
    <dbReference type="NCBI Taxonomy" id="4236"/>
    <lineage>
        <taxon>Eukaryota</taxon>
        <taxon>Viridiplantae</taxon>
        <taxon>Streptophyta</taxon>
        <taxon>Embryophyta</taxon>
        <taxon>Tracheophyta</taxon>
        <taxon>Spermatophyta</taxon>
        <taxon>Magnoliopsida</taxon>
        <taxon>eudicotyledons</taxon>
        <taxon>Gunneridae</taxon>
        <taxon>Pentapetalae</taxon>
        <taxon>asterids</taxon>
        <taxon>campanulids</taxon>
        <taxon>Asterales</taxon>
        <taxon>Asteraceae</taxon>
        <taxon>Cichorioideae</taxon>
        <taxon>Cichorieae</taxon>
        <taxon>Lactucinae</taxon>
        <taxon>Lactuca</taxon>
    </lineage>
</organism>
<feature type="compositionally biased region" description="Basic and acidic residues" evidence="1">
    <location>
        <begin position="518"/>
        <end position="527"/>
    </location>
</feature>
<feature type="compositionally biased region" description="Polar residues" evidence="1">
    <location>
        <begin position="459"/>
        <end position="486"/>
    </location>
</feature>
<proteinExistence type="predicted"/>
<dbReference type="EMBL" id="NBSK02000001">
    <property type="protein sequence ID" value="KAJ0226544.1"/>
    <property type="molecule type" value="Genomic_DNA"/>
</dbReference>
<feature type="compositionally biased region" description="Basic and acidic residues" evidence="1">
    <location>
        <begin position="276"/>
        <end position="292"/>
    </location>
</feature>
<keyword evidence="3" id="KW-1185">Reference proteome</keyword>
<reference evidence="2 3" key="1">
    <citation type="journal article" date="2017" name="Nat. Commun.">
        <title>Genome assembly with in vitro proximity ligation data and whole-genome triplication in lettuce.</title>
        <authorList>
            <person name="Reyes-Chin-Wo S."/>
            <person name="Wang Z."/>
            <person name="Yang X."/>
            <person name="Kozik A."/>
            <person name="Arikit S."/>
            <person name="Song C."/>
            <person name="Xia L."/>
            <person name="Froenicke L."/>
            <person name="Lavelle D.O."/>
            <person name="Truco M.J."/>
            <person name="Xia R."/>
            <person name="Zhu S."/>
            <person name="Xu C."/>
            <person name="Xu H."/>
            <person name="Xu X."/>
            <person name="Cox K."/>
            <person name="Korf I."/>
            <person name="Meyers B.C."/>
            <person name="Michelmore R.W."/>
        </authorList>
    </citation>
    <scope>NUCLEOTIDE SEQUENCE [LARGE SCALE GENOMIC DNA]</scope>
    <source>
        <strain evidence="3">cv. Salinas</strain>
        <tissue evidence="2">Seedlings</tissue>
    </source>
</reference>
<evidence type="ECO:0000313" key="2">
    <source>
        <dbReference type="EMBL" id="KAJ0226544.1"/>
    </source>
</evidence>
<comment type="caution">
    <text evidence="2">The sequence shown here is derived from an EMBL/GenBank/DDBJ whole genome shotgun (WGS) entry which is preliminary data.</text>
</comment>
<protein>
    <submittedName>
        <fullName evidence="2">Uncharacterized protein</fullName>
    </submittedName>
</protein>
<feature type="region of interest" description="Disordered" evidence="1">
    <location>
        <begin position="500"/>
        <end position="527"/>
    </location>
</feature>
<sequence length="838" mass="94447">MVIRMGDQEFAKAHNSAIFLEDPPVAHSDMKFIMDGLKKSCLVHALTTSHAIYQSLIKEFWRNVVVKKNGQGDKFVEATIEEKKIQVTESIIRESLQISDRPEYTMEIDIHQTQDVMEHMGYEGTFPPTIKKLLPPCWKYLAHVFVSCISGRRSGANGISLANTGAIVALAAGFEFNFSKFILNEMILNLEGNKRDKFWMYPRFLQIILNVNHAELQRGDDVLDFKSIGPSAFGLMKQKRGGKFVFEGKFLLIKFGIFKEDGRDESEEQSMPMENEDTHHSPSEPEVEEIHHSPTACVADEHEYQKANDSKSSQGYDDDNLYDNVELLKEIDFTGINDNIPANIEFDLNDEDFDPFLGIPSSRANKVNEVVSLATKTRVEEDSLKILLSTSKPLEVTTSQGDVTSEIPPSVSLVSTSAPIISDLSEPHTSQTSLRTSQSLESLEIPAVKSAPQVTSTITATFAHSPPKQTNEGPSTMFETEYSPTRPSLDEASIRLVRHLAQSSPTSSRGKGISFNEGRTDDDKFSSSDLREEVGVLRQQLIEKSIQMDQLSAYIFELRAKDEEKTKQIKDLQTSLGSVLANCFNLKNVLYDAFGEKVKALFQQPHGVVDPPSAQSPPAIDDLPVDPAAPRTTTIVDRFENEPEGSRARITIKRGKRVVTTKHREGLLFMKNTNENRKAKEPSLTVKENFPSMKTAKARYRKDKDALDPETGKPMKIILWPATKKQKDIPIPQHFQEGYLDNMEFWAYDDETATAAIKFKDQERVLRLINAKDLLRFRERDIRTLARHQIICRKEIMEAASKEYTAMVATIINGSLWMGSMGRSDLRLFEKPAEEPKE</sequence>
<feature type="region of interest" description="Disordered" evidence="1">
    <location>
        <begin position="263"/>
        <end position="293"/>
    </location>
</feature>
<dbReference type="AlphaFoldDB" id="A0A9R1WMV0"/>
<dbReference type="Proteomes" id="UP000235145">
    <property type="component" value="Unassembled WGS sequence"/>
</dbReference>
<gene>
    <name evidence="2" type="ORF">LSAT_V11C100003850</name>
</gene>
<accession>A0A9R1WMV0</accession>
<feature type="region of interest" description="Disordered" evidence="1">
    <location>
        <begin position="459"/>
        <end position="487"/>
    </location>
</feature>